<reference evidence="4 5" key="1">
    <citation type="submission" date="2022-09" db="EMBL/GenBank/DDBJ databases">
        <authorList>
            <person name="Han X.L."/>
            <person name="Wang Q."/>
            <person name="Lu T."/>
        </authorList>
    </citation>
    <scope>NUCLEOTIDE SEQUENCE [LARGE SCALE GENOMIC DNA]</scope>
    <source>
        <strain evidence="4 5">WQ 127069</strain>
    </source>
</reference>
<organism evidence="4 5">
    <name type="scientific">Paenibacillus baimaensis</name>
    <dbReference type="NCBI Taxonomy" id="2982185"/>
    <lineage>
        <taxon>Bacteria</taxon>
        <taxon>Bacillati</taxon>
        <taxon>Bacillota</taxon>
        <taxon>Bacilli</taxon>
        <taxon>Bacillales</taxon>
        <taxon>Paenibacillaceae</taxon>
        <taxon>Paenibacillus</taxon>
    </lineage>
</organism>
<evidence type="ECO:0000256" key="1">
    <source>
        <dbReference type="ARBA" id="ARBA00022723"/>
    </source>
</evidence>
<evidence type="ECO:0000313" key="4">
    <source>
        <dbReference type="EMBL" id="MCU6793414.1"/>
    </source>
</evidence>
<keyword evidence="1" id="KW-0479">Metal-binding</keyword>
<dbReference type="SUPFAM" id="SSF53649">
    <property type="entry name" value="Alkaline phosphatase-like"/>
    <property type="match status" value="1"/>
</dbReference>
<gene>
    <name evidence="4" type="ORF">OB236_15005</name>
</gene>
<proteinExistence type="predicted"/>
<evidence type="ECO:0000256" key="2">
    <source>
        <dbReference type="ARBA" id="ARBA00022801"/>
    </source>
</evidence>
<name>A0ABT2UFJ1_9BACL</name>
<dbReference type="Gene3D" id="3.40.720.10">
    <property type="entry name" value="Alkaline Phosphatase, subunit A"/>
    <property type="match status" value="1"/>
</dbReference>
<dbReference type="EMBL" id="JAOQIO010000050">
    <property type="protein sequence ID" value="MCU6793414.1"/>
    <property type="molecule type" value="Genomic_DNA"/>
</dbReference>
<keyword evidence="5" id="KW-1185">Reference proteome</keyword>
<evidence type="ECO:0000313" key="5">
    <source>
        <dbReference type="Proteomes" id="UP001652445"/>
    </source>
</evidence>
<dbReference type="RefSeq" id="WP_262684703.1">
    <property type="nucleotide sequence ID" value="NZ_JAOQIO010000050.1"/>
</dbReference>
<comment type="caution">
    <text evidence="4">The sequence shown here is derived from an EMBL/GenBank/DDBJ whole genome shotgun (WGS) entry which is preliminary data.</text>
</comment>
<sequence length="487" mass="54483">METGKVTGKKPNVILITSDHHRWDYMGCAGAVGVKTPNLDLLAARGTLITRTYCNAPLCVPSRIAITSGRYPMNTGCFTNRHPIHPDTPTFLHALRGNGYHTAMIGKLHHHVHVWDGDFIAHEADIHQLGFEHVHETSGKMGSGSIGCECQYTRFLREQGLLEAYRSWTGRFRQGNATMLPNEAWPWDQKYTQDAYIARKASEFLLKVSPDKPFYLHLGFVGPHDPYDAPQSYRNLYDNEKAGMPEEHIPAAPLTDVQRMEYDKLLAYKACITEVDSQIGRVLDTLKASGLQDDTVILYTSDHGDNAGDHGMWGKINLYEGSVHVPFIAAGPGIGQSVVSDAIVELIDIGQTVCNFTGCESHHYDQGKSMMPLLLGTTQQHRKDAFCEMGSDKMLYDGRYKLMYGDLTRDTRTELQAAPYHGPAFGRPVNLPPDRISLYDLLKDPYEQHNLADDPVYHEILAQMKEKLLIRLLCNMQAVPDDVGSVL</sequence>
<dbReference type="PANTHER" id="PTHR45953:SF1">
    <property type="entry name" value="IDURONATE 2-SULFATASE"/>
    <property type="match status" value="1"/>
</dbReference>
<keyword evidence="2" id="KW-0378">Hydrolase</keyword>
<dbReference type="InterPro" id="IPR017850">
    <property type="entry name" value="Alkaline_phosphatase_core_sf"/>
</dbReference>
<feature type="domain" description="Sulfatase N-terminal" evidence="3">
    <location>
        <begin position="11"/>
        <end position="358"/>
    </location>
</feature>
<accession>A0ABT2UFJ1</accession>
<dbReference type="InterPro" id="IPR000917">
    <property type="entry name" value="Sulfatase_N"/>
</dbReference>
<dbReference type="Pfam" id="PF00884">
    <property type="entry name" value="Sulfatase"/>
    <property type="match status" value="1"/>
</dbReference>
<dbReference type="Proteomes" id="UP001652445">
    <property type="component" value="Unassembled WGS sequence"/>
</dbReference>
<evidence type="ECO:0000259" key="3">
    <source>
        <dbReference type="Pfam" id="PF00884"/>
    </source>
</evidence>
<dbReference type="PANTHER" id="PTHR45953">
    <property type="entry name" value="IDURONATE 2-SULFATASE"/>
    <property type="match status" value="1"/>
</dbReference>
<protein>
    <submittedName>
        <fullName evidence="4">Sulfatase-like hydrolase/transferase</fullName>
    </submittedName>
</protein>